<dbReference type="RefSeq" id="WP_378999341.1">
    <property type="nucleotide sequence ID" value="NZ_JBHSMT010000028.1"/>
</dbReference>
<keyword evidence="2" id="KW-1185">Reference proteome</keyword>
<sequence>MHQPTKATIEQLIKRLRRYPAQYVLDGRRKTTLLCAAADMIEQLSAMPAASKKKLGITQADPLRPYATDEYDANFGNCLFLHFDNAEAPPDVYCGSPLEVYPPFDAKYWTHFVRFDFNAVINAALQSAAPEPQAQ</sequence>
<reference evidence="2" key="1">
    <citation type="journal article" date="2019" name="Int. J. Syst. Evol. Microbiol.">
        <title>The Global Catalogue of Microorganisms (GCM) 10K type strain sequencing project: providing services to taxonomists for standard genome sequencing and annotation.</title>
        <authorList>
            <consortium name="The Broad Institute Genomics Platform"/>
            <consortium name="The Broad Institute Genome Sequencing Center for Infectious Disease"/>
            <person name="Wu L."/>
            <person name="Ma J."/>
        </authorList>
    </citation>
    <scope>NUCLEOTIDE SEQUENCE [LARGE SCALE GENOMIC DNA]</scope>
    <source>
        <strain evidence="2">JCM 17066</strain>
    </source>
</reference>
<gene>
    <name evidence="1" type="ORF">ACFPM8_17465</name>
</gene>
<organism evidence="1 2">
    <name type="scientific">Paraherbaspirillum soli</name>
    <dbReference type="NCBI Taxonomy" id="631222"/>
    <lineage>
        <taxon>Bacteria</taxon>
        <taxon>Pseudomonadati</taxon>
        <taxon>Pseudomonadota</taxon>
        <taxon>Betaproteobacteria</taxon>
        <taxon>Burkholderiales</taxon>
        <taxon>Oxalobacteraceae</taxon>
        <taxon>Paraherbaspirillum</taxon>
    </lineage>
</organism>
<dbReference type="Proteomes" id="UP001596045">
    <property type="component" value="Unassembled WGS sequence"/>
</dbReference>
<comment type="caution">
    <text evidence="1">The sequence shown here is derived from an EMBL/GenBank/DDBJ whole genome shotgun (WGS) entry which is preliminary data.</text>
</comment>
<dbReference type="EMBL" id="JBHSMT010000028">
    <property type="protein sequence ID" value="MFC5475755.1"/>
    <property type="molecule type" value="Genomic_DNA"/>
</dbReference>
<evidence type="ECO:0000313" key="1">
    <source>
        <dbReference type="EMBL" id="MFC5475755.1"/>
    </source>
</evidence>
<name>A0ABW0MBZ7_9BURK</name>
<evidence type="ECO:0000313" key="2">
    <source>
        <dbReference type="Proteomes" id="UP001596045"/>
    </source>
</evidence>
<protein>
    <submittedName>
        <fullName evidence="1">Uncharacterized protein</fullName>
    </submittedName>
</protein>
<accession>A0ABW0MBZ7</accession>
<proteinExistence type="predicted"/>